<gene>
    <name evidence="1" type="ORF">JAAARDRAFT_211089</name>
</gene>
<dbReference type="SUPFAM" id="SSF52047">
    <property type="entry name" value="RNI-like"/>
    <property type="match status" value="1"/>
</dbReference>
<dbReference type="HOGENOM" id="CLU_046444_1_0_1"/>
<organism evidence="1 2">
    <name type="scientific">Jaapia argillacea MUCL 33604</name>
    <dbReference type="NCBI Taxonomy" id="933084"/>
    <lineage>
        <taxon>Eukaryota</taxon>
        <taxon>Fungi</taxon>
        <taxon>Dikarya</taxon>
        <taxon>Basidiomycota</taxon>
        <taxon>Agaricomycotina</taxon>
        <taxon>Agaricomycetes</taxon>
        <taxon>Agaricomycetidae</taxon>
        <taxon>Jaapiales</taxon>
        <taxon>Jaapiaceae</taxon>
        <taxon>Jaapia</taxon>
    </lineage>
</organism>
<proteinExistence type="predicted"/>
<evidence type="ECO:0000313" key="1">
    <source>
        <dbReference type="EMBL" id="KDQ51486.1"/>
    </source>
</evidence>
<dbReference type="AlphaFoldDB" id="A0A067PMD1"/>
<dbReference type="EMBL" id="KL197748">
    <property type="protein sequence ID" value="KDQ51486.1"/>
    <property type="molecule type" value="Genomic_DNA"/>
</dbReference>
<evidence type="ECO:0000313" key="2">
    <source>
        <dbReference type="Proteomes" id="UP000027265"/>
    </source>
</evidence>
<accession>A0A067PMD1</accession>
<dbReference type="OrthoDB" id="3249214at2759"/>
<sequence>MSSPLLVGLPAELLESIIPFVDDRNDILSLALTCHSLKRCLIPLVLDYREIHVKSSDQKAFWNHLAMNPLLCRHIRVLRIGSCHKIRVPSINSPRCSPGEEEQKFCQALRLMTFLKTFEWGYVFDDRAKSNIPGLWDALRACLELKDIKVDDGGCELAGGSVSHSQLFSLQGIETFDFETNIGDMFLGHPDPDSEPHTEHIIDFLATNWGLHTLRLSFSYCTSYDYFYDTRSVYLGPTLADVRLPHLHTLKLSFIECDPRVFCEFLANNPTIQILDLYACFPYAYTGGKRPDILVHLEEGALPNLQDYAGGCYTWKSLCRAKPPLRIVRRVRCWVRRPKGYQRMAMEMFEHFRETLEVVHAVRTLRDGPAWIESALPNVLVECPPLAF</sequence>
<keyword evidence="2" id="KW-1185">Reference proteome</keyword>
<evidence type="ECO:0008006" key="3">
    <source>
        <dbReference type="Google" id="ProtNLM"/>
    </source>
</evidence>
<reference evidence="2" key="1">
    <citation type="journal article" date="2014" name="Proc. Natl. Acad. Sci. U.S.A.">
        <title>Extensive sampling of basidiomycete genomes demonstrates inadequacy of the white-rot/brown-rot paradigm for wood decay fungi.</title>
        <authorList>
            <person name="Riley R."/>
            <person name="Salamov A.A."/>
            <person name="Brown D.W."/>
            <person name="Nagy L.G."/>
            <person name="Floudas D."/>
            <person name="Held B.W."/>
            <person name="Levasseur A."/>
            <person name="Lombard V."/>
            <person name="Morin E."/>
            <person name="Otillar R."/>
            <person name="Lindquist E.A."/>
            <person name="Sun H."/>
            <person name="LaButti K.M."/>
            <person name="Schmutz J."/>
            <person name="Jabbour D."/>
            <person name="Luo H."/>
            <person name="Baker S.E."/>
            <person name="Pisabarro A.G."/>
            <person name="Walton J.D."/>
            <person name="Blanchette R.A."/>
            <person name="Henrissat B."/>
            <person name="Martin F."/>
            <person name="Cullen D."/>
            <person name="Hibbett D.S."/>
            <person name="Grigoriev I.V."/>
        </authorList>
    </citation>
    <scope>NUCLEOTIDE SEQUENCE [LARGE SCALE GENOMIC DNA]</scope>
    <source>
        <strain evidence="2">MUCL 33604</strain>
    </source>
</reference>
<protein>
    <recommendedName>
        <fullName evidence="3">F-box domain-containing protein</fullName>
    </recommendedName>
</protein>
<dbReference type="Proteomes" id="UP000027265">
    <property type="component" value="Unassembled WGS sequence"/>
</dbReference>
<dbReference type="InParanoid" id="A0A067PMD1"/>
<name>A0A067PMD1_9AGAM</name>
<dbReference type="InterPro" id="IPR032675">
    <property type="entry name" value="LRR_dom_sf"/>
</dbReference>
<dbReference type="Gene3D" id="3.80.10.10">
    <property type="entry name" value="Ribonuclease Inhibitor"/>
    <property type="match status" value="1"/>
</dbReference>